<keyword evidence="8" id="KW-1185">Reference proteome</keyword>
<proteinExistence type="inferred from homology"/>
<accession>B4EAX3</accession>
<dbReference type="GO" id="GO:0005886">
    <property type="term" value="C:plasma membrane"/>
    <property type="evidence" value="ECO:0007669"/>
    <property type="project" value="UniProtKB-SubCell"/>
</dbReference>
<evidence type="ECO:0000256" key="5">
    <source>
        <dbReference type="ARBA" id="ARBA00023136"/>
    </source>
</evidence>
<dbReference type="eggNOG" id="COG0670">
    <property type="taxonomic scope" value="Bacteria"/>
</dbReference>
<feature type="transmembrane region" description="Helical" evidence="6">
    <location>
        <begin position="176"/>
        <end position="194"/>
    </location>
</feature>
<dbReference type="HOGENOM" id="CLU_058671_2_1_4"/>
<feature type="transmembrane region" description="Helical" evidence="6">
    <location>
        <begin position="206"/>
        <end position="232"/>
    </location>
</feature>
<dbReference type="CDD" id="cd10433">
    <property type="entry name" value="YccA_like"/>
    <property type="match status" value="1"/>
</dbReference>
<evidence type="ECO:0000256" key="3">
    <source>
        <dbReference type="ARBA" id="ARBA00022692"/>
    </source>
</evidence>
<keyword evidence="5 6" id="KW-0472">Membrane</keyword>
<evidence type="ECO:0000256" key="6">
    <source>
        <dbReference type="RuleBase" id="RU004379"/>
    </source>
</evidence>
<keyword evidence="2" id="KW-1003">Cell membrane</keyword>
<feature type="transmembrane region" description="Helical" evidence="6">
    <location>
        <begin position="64"/>
        <end position="81"/>
    </location>
</feature>
<keyword evidence="4 6" id="KW-1133">Transmembrane helix</keyword>
<dbReference type="PANTHER" id="PTHR23291">
    <property type="entry name" value="BAX INHIBITOR-RELATED"/>
    <property type="match status" value="1"/>
</dbReference>
<organism evidence="7 8">
    <name type="scientific">Burkholderia cenocepacia (strain ATCC BAA-245 / DSM 16553 / LMG 16656 / NCTC 13227 / J2315 / CF5610)</name>
    <name type="common">Burkholderia cepacia (strain J2315)</name>
    <dbReference type="NCBI Taxonomy" id="216591"/>
    <lineage>
        <taxon>Bacteria</taxon>
        <taxon>Pseudomonadati</taxon>
        <taxon>Pseudomonadota</taxon>
        <taxon>Betaproteobacteria</taxon>
        <taxon>Burkholderiales</taxon>
        <taxon>Burkholderiaceae</taxon>
        <taxon>Burkholderia</taxon>
        <taxon>Burkholderia cepacia complex</taxon>
    </lineage>
</organism>
<evidence type="ECO:0000313" key="7">
    <source>
        <dbReference type="EMBL" id="CAR52188.1"/>
    </source>
</evidence>
<dbReference type="Proteomes" id="UP000001035">
    <property type="component" value="Chromosome 1"/>
</dbReference>
<feature type="transmembrane region" description="Helical" evidence="6">
    <location>
        <begin position="33"/>
        <end position="58"/>
    </location>
</feature>
<dbReference type="KEGG" id="bcj:BCAL1888"/>
<dbReference type="AlphaFoldDB" id="B4EAX3"/>
<protein>
    <submittedName>
        <fullName evidence="7">Membrane protein</fullName>
    </submittedName>
</protein>
<dbReference type="InterPro" id="IPR006214">
    <property type="entry name" value="Bax_inhibitor_1-related"/>
</dbReference>
<sequence length="237" mass="25587">MLGETMNDYPYNFGRGGSVSTAEVRNRVLRNTYWLLALSMVPTVLGAWVGVATGFSLFAATSPMMSLLAFFAIAFGFMFAIERTKNSAAGVFVLLGFTFFMGLMLSRLLSFILGFSNGPSLIMLAFGGTGIIFATMATIATVSKRDFSGLGKWLFMGVIVILLASVANIFLQLPALMLTVSVLAIAIFSAYMLFDVQRVVNGGETNYISATLAIYLDLYNVFTNLLALLGIFGGNRN</sequence>
<evidence type="ECO:0000256" key="2">
    <source>
        <dbReference type="ARBA" id="ARBA00022475"/>
    </source>
</evidence>
<dbReference type="EMBL" id="AM747720">
    <property type="protein sequence ID" value="CAR52188.1"/>
    <property type="molecule type" value="Genomic_DNA"/>
</dbReference>
<evidence type="ECO:0000256" key="1">
    <source>
        <dbReference type="ARBA" id="ARBA00004651"/>
    </source>
</evidence>
<dbReference type="Pfam" id="PF01027">
    <property type="entry name" value="Bax1-I"/>
    <property type="match status" value="1"/>
</dbReference>
<evidence type="ECO:0000256" key="4">
    <source>
        <dbReference type="ARBA" id="ARBA00022989"/>
    </source>
</evidence>
<comment type="similarity">
    <text evidence="6">Belongs to the BI1 family.</text>
</comment>
<evidence type="ECO:0000313" key="8">
    <source>
        <dbReference type="Proteomes" id="UP000001035"/>
    </source>
</evidence>
<gene>
    <name evidence="7" type="ORF">BCAL1888</name>
</gene>
<reference evidence="7 8" key="1">
    <citation type="journal article" date="2009" name="J. Bacteriol.">
        <title>The genome of Burkholderia cenocepacia J2315, an epidemic pathogen of cystic fibrosis patients.</title>
        <authorList>
            <person name="Holden M.T."/>
            <person name="Seth-Smith H.M."/>
            <person name="Crossman L.C."/>
            <person name="Sebaihia M."/>
            <person name="Bentley S.D."/>
            <person name="Cerdeno-Tarraga A.M."/>
            <person name="Thomson N.R."/>
            <person name="Bason N."/>
            <person name="Quail M.A."/>
            <person name="Sharp S."/>
            <person name="Cherevach I."/>
            <person name="Churcher C."/>
            <person name="Goodhead I."/>
            <person name="Hauser H."/>
            <person name="Holroyd N."/>
            <person name="Mungall K."/>
            <person name="Scott P."/>
            <person name="Walker D."/>
            <person name="White B."/>
            <person name="Rose H."/>
            <person name="Iversen P."/>
            <person name="Mil-Homens D."/>
            <person name="Rocha E.P."/>
            <person name="Fialho A.M."/>
            <person name="Baldwin A."/>
            <person name="Dowson C."/>
            <person name="Barrell B.G."/>
            <person name="Govan J.R."/>
            <person name="Vandamme P."/>
            <person name="Hart C.A."/>
            <person name="Mahenthiralingam E."/>
            <person name="Parkhill J."/>
        </authorList>
    </citation>
    <scope>NUCLEOTIDE SEQUENCE [LARGE SCALE GENOMIC DNA]</scope>
    <source>
        <strain evidence="8">ATCC BAA-245 / DSM 16553 / LMG 16656 / NCTC 13227 / J2315 / CF5610</strain>
    </source>
</reference>
<feature type="transmembrane region" description="Helical" evidence="6">
    <location>
        <begin position="153"/>
        <end position="170"/>
    </location>
</feature>
<feature type="transmembrane region" description="Helical" evidence="6">
    <location>
        <begin position="88"/>
        <end position="115"/>
    </location>
</feature>
<feature type="transmembrane region" description="Helical" evidence="6">
    <location>
        <begin position="121"/>
        <end position="141"/>
    </location>
</feature>
<comment type="subcellular location">
    <subcellularLocation>
        <location evidence="1">Cell membrane</location>
        <topology evidence="1">Multi-pass membrane protein</topology>
    </subcellularLocation>
</comment>
<dbReference type="PANTHER" id="PTHR23291:SF115">
    <property type="entry name" value="MODULATOR OF FTSH PROTEASE YCCA"/>
    <property type="match status" value="1"/>
</dbReference>
<name>B4EAX3_BURCJ</name>
<keyword evidence="3 6" id="KW-0812">Transmembrane</keyword>